<dbReference type="Pfam" id="PF08240">
    <property type="entry name" value="ADH_N"/>
    <property type="match status" value="1"/>
</dbReference>
<name>A0A3N2Q2X2_SODAK</name>
<dbReference type="InterPro" id="IPR016036">
    <property type="entry name" value="Malonyl_transacylase_ACP-bd"/>
</dbReference>
<proteinExistence type="predicted"/>
<dbReference type="InterPro" id="IPR018201">
    <property type="entry name" value="Ketoacyl_synth_AS"/>
</dbReference>
<evidence type="ECO:0000256" key="7">
    <source>
        <dbReference type="PROSITE-ProRule" id="PRU01363"/>
    </source>
</evidence>
<reference evidence="10 11" key="1">
    <citation type="journal article" date="2018" name="Mol. Ecol.">
        <title>The obligate alkalophilic soda-lake fungus Sodiomyces alkalinus has shifted to a protein diet.</title>
        <authorList>
            <person name="Grum-Grzhimaylo A.A."/>
            <person name="Falkoski D.L."/>
            <person name="van den Heuvel J."/>
            <person name="Valero-Jimenez C.A."/>
            <person name="Min B."/>
            <person name="Choi I.G."/>
            <person name="Lipzen A."/>
            <person name="Daum C.G."/>
            <person name="Aanen D.K."/>
            <person name="Tsang A."/>
            <person name="Henrissat B."/>
            <person name="Bilanenko E.N."/>
            <person name="de Vries R.P."/>
            <person name="van Kan J.A.L."/>
            <person name="Grigoriev I.V."/>
            <person name="Debets A.J.M."/>
        </authorList>
    </citation>
    <scope>NUCLEOTIDE SEQUENCE [LARGE SCALE GENOMIC DNA]</scope>
    <source>
        <strain evidence="10 11">F11</strain>
    </source>
</reference>
<dbReference type="SMART" id="SM00826">
    <property type="entry name" value="PKS_DH"/>
    <property type="match status" value="1"/>
</dbReference>
<dbReference type="Gene3D" id="3.40.50.720">
    <property type="entry name" value="NAD(P)-binding Rossmann-like Domain"/>
    <property type="match status" value="2"/>
</dbReference>
<dbReference type="InterPro" id="IPR006162">
    <property type="entry name" value="Ppantetheine_attach_site"/>
</dbReference>
<keyword evidence="11" id="KW-1185">Reference proteome</keyword>
<dbReference type="EMBL" id="ML119052">
    <property type="protein sequence ID" value="ROT41100.1"/>
    <property type="molecule type" value="Genomic_DNA"/>
</dbReference>
<dbReference type="InterPro" id="IPR049900">
    <property type="entry name" value="PKS_mFAS_DH"/>
</dbReference>
<keyword evidence="5" id="KW-0511">Multifunctional enzyme</keyword>
<sequence length="2375" mass="257234">MPGLTIQSSSSASSLSGGVGWQESLAIASDEEYAANFPNGYTEKPLSEQLEPIAVVGMGETSSNPASLQLHFHSPTGRTPKVPASRFNIDAHLHPNNERPGSFNVPGGYFLDSSLQEFDPSLFNISPIEAMWMDPQQRKLLEVVYESLESGGITLSQIENTKTAVFVGSFTSDFQQMSFKEPDFRHSYAATGVDPGIISNRISHVFNLSGPSITVNTACSSSIYAMHNACNALRNNECSGAIVGGTNLILTVDQHMNTAKLGVLSPDSTCHTFDATANGYGRADGVGAVYLKRLSDALRDGDPIRGVLRSSAVNSNGKVPNVGITYPNKEGQVQVIQHAYRRGGDLDPRYTGYFECHGTGTPVGDPIEVHAVSQAMNKEGVPKTADPSTEALWIGAVKTNIGHSEAASGLSAIIKAVLTTERGLIPPTRGLVNPNPNIDWKSWNVKVPSEPQLFPDHLPVRRVSVNSFGYGGTNGHVIVEGVQSLVPGYTHGQKKAGAKGAERGVFSQRRPYLLPFSAHDKPTLMRNLEAYAKAVGDYNLLDLSYTLANRRSRLPSRGFVVSSPSSVVNDFANIAEKFAFADKKKAPAIGFAFTGQGAQWARMATDLMLYYPSVLRTIRKLDQVLGDLPNGPDWTLEDVLQEDASTSRINEAEFSQPLCTAVQIAIVELLQSWGVMPSVVVGHSSGEIAGAYAAGLIGFNEAIVAAYFRGRTVRDIKTNGAMMAVGLGSEAVQSYLSDSQGRVVVACHNSPALVTLSGDADALEAVKERLDKDKVFGRMVKTGGKAYHSFHMEPAAGAYNALLSEAQYYMDAPERKVTKAVMVSSVTNEPLDPETPLGAHYWCSNLISPVKFEQAVQTIGSLPSFKDADLLLVEIGPHSALQGPIKAICREYKLERMSYLPTMERGGNSAFQLLTLAGQLFLRNFDLNYERVTAIEEVSDSGKDRLKKGKALVDLPTYQWNYAKNLWAEPRQSAEHRAPQYARHDTLGSRIPGGSKYGPTWRNRLRIMDLPWLKHHSLGGEVVFPAAGYFSMAIEAVTQMNEESRLEEEVTSYTLRDVSIKAALVVPDDNDGIETMFTLRPSVYSDSDSNGLVAWWDFNVSSCSDDGHWNSHMTGTVGINAQPRQTPKEIPPMRQRATGKAWNQALKGVGFDYGPSFQDMQDVRSDGKLYHAASASVVKTESGLVEGESRHVLHPTAIDSCLQLIIVSIYAGKMQDMTCGAVPIQLDEVSIWPPTSAQLENPKAQAFSWTDERGFRTFNSSTQLVGSDGQLVMCIKQMRSVAYEAAVPQRSTATIKEQPFMKLAWNVDITTLTADSPVKGLSAQDLVVLAGFKTPGIRVLDLGALDPVSMCQATELMHYTATTTTDEDLESLRLAISPYHHAAALKVDPALDLESQKLQAGQFDLILPGTLTDAAKLHWLLAPGGRVIGNAITCASLGKLFSVLSLRNGLAIATAQEDHTNGINGTNGHSSRFITIIYRNEVTDFCRSLAKLVEGLGTPRFVRLADAPAELTSFQHVIVACDLEGPLLLTLEASELSGLQSVVSQTSSITWVSAGGLKDGVAPEQAMASGLARSVSSEMASVDFTTVDVNLATTSTQFALTQVLNALDRQIHHAEGKESEYCVDNELVYISRLVADDTLNEEFGPQSSVVKMVSFKESDHLVGLPQAGKLVYTQADRSNQAIGADEVQVRVILTDLDKEDVMVRQGTDYPTTFSHEIYGEVTMKGSDVKDIDVGDRVFGFNRDRLATFQTVKAAMLQKAVDTDVPEEVVTLPLAYATALHGLSTLARVEEGDVVLVLHGTGDAGAAAMTLSKQKKAATYVAVKSEADAATVAAVFDLPLENIISDFDHNVMARLVGLTGGRAADIVFSSAYVPPEVSHECWRGIAPFGRFLEVGRKNVLKRAAMDTVPLRRGACYMAFDIIDLWTQKPHLLSAYLRETTTLYRQRLVSAVGPIEKRNITQYDEAVASFSNDFGVGKTVIEYAESSGQISMLPKRPEFQFRPDATYFLVGCLGGLGKSLTEWMVQRGARSFAFMSRSGVNSAEASAWLGSIEAAGATCQIIKGDAAKKEDVDAALQLVPAEYPVRGAVHAAMVLRDGLFHSMSYDNWKTSIAPKILGAINLHEALSDTDLDFFVFTSSTSGILGTPGQANYAAGNSFLDSLARHRVANGKRASSLILPMVLDVGVVAENPEIEAALRRKGIYGIDEMHLLEAFQAAMSTQAAETPADHIIVGMDPSKLKESLSSSDVTDSFWTEDERFKAVLQTINSTGSSRDGGAGAGFTILKAIHEADTPKEAVDLVTEHFTTKLSRLLLLDLDIFQPEVLPIADYGLDSMIGAELRNWIFKEYALDIPFQQLNGPGLTIAKFAELVCVNQGIK</sequence>
<evidence type="ECO:0000313" key="10">
    <source>
        <dbReference type="EMBL" id="ROT41100.1"/>
    </source>
</evidence>
<dbReference type="InterPro" id="IPR042104">
    <property type="entry name" value="PKS_dehydratase_sf"/>
</dbReference>
<dbReference type="RefSeq" id="XP_028468906.1">
    <property type="nucleotide sequence ID" value="XM_028615293.1"/>
</dbReference>
<keyword evidence="6" id="KW-0012">Acyltransferase</keyword>
<dbReference type="InterPro" id="IPR050091">
    <property type="entry name" value="PKS_NRPS_Biosynth_Enz"/>
</dbReference>
<dbReference type="GO" id="GO:0004315">
    <property type="term" value="F:3-oxoacyl-[acyl-carrier-protein] synthase activity"/>
    <property type="evidence" value="ECO:0007669"/>
    <property type="project" value="InterPro"/>
</dbReference>
<dbReference type="InterPro" id="IPR014043">
    <property type="entry name" value="Acyl_transferase_dom"/>
</dbReference>
<gene>
    <name evidence="10" type="ORF">SODALDRAFT_396749</name>
</gene>
<dbReference type="PROSITE" id="PS52019">
    <property type="entry name" value="PKS_MFAS_DH"/>
    <property type="match status" value="1"/>
</dbReference>
<feature type="active site" description="Proton donor; for dehydratase activity" evidence="7">
    <location>
        <position position="1199"/>
    </location>
</feature>
<evidence type="ECO:0000256" key="4">
    <source>
        <dbReference type="ARBA" id="ARBA00023002"/>
    </source>
</evidence>
<dbReference type="GO" id="GO:0006633">
    <property type="term" value="P:fatty acid biosynthetic process"/>
    <property type="evidence" value="ECO:0007669"/>
    <property type="project" value="InterPro"/>
</dbReference>
<dbReference type="PROSITE" id="PS52004">
    <property type="entry name" value="KS3_2"/>
    <property type="match status" value="1"/>
</dbReference>
<dbReference type="InterPro" id="IPR013968">
    <property type="entry name" value="PKS_KR"/>
</dbReference>
<dbReference type="PROSITE" id="PS00012">
    <property type="entry name" value="PHOSPHOPANTETHEINE"/>
    <property type="match status" value="1"/>
</dbReference>
<dbReference type="InterPro" id="IPR014031">
    <property type="entry name" value="Ketoacyl_synth_C"/>
</dbReference>
<dbReference type="GO" id="GO:0044550">
    <property type="term" value="P:secondary metabolite biosynthetic process"/>
    <property type="evidence" value="ECO:0007669"/>
    <property type="project" value="TreeGrafter"/>
</dbReference>
<dbReference type="STRING" id="1314773.A0A3N2Q2X2"/>
<dbReference type="SMART" id="SM00827">
    <property type="entry name" value="PKS_AT"/>
    <property type="match status" value="1"/>
</dbReference>
<dbReference type="InterPro" id="IPR016035">
    <property type="entry name" value="Acyl_Trfase/lysoPLipase"/>
</dbReference>
<dbReference type="InterPro" id="IPR020807">
    <property type="entry name" value="PKS_DH"/>
</dbReference>
<dbReference type="SUPFAM" id="SSF52151">
    <property type="entry name" value="FabD/lysophospholipase-like"/>
    <property type="match status" value="1"/>
</dbReference>
<dbReference type="InterPro" id="IPR013154">
    <property type="entry name" value="ADH-like_N"/>
</dbReference>
<dbReference type="Pfam" id="PF00698">
    <property type="entry name" value="Acyl_transf_1"/>
    <property type="match status" value="1"/>
</dbReference>
<dbReference type="SMART" id="SM00825">
    <property type="entry name" value="PKS_KS"/>
    <property type="match status" value="1"/>
</dbReference>
<dbReference type="InterPro" id="IPR020843">
    <property type="entry name" value="ER"/>
</dbReference>
<dbReference type="SUPFAM" id="SSF50129">
    <property type="entry name" value="GroES-like"/>
    <property type="match status" value="1"/>
</dbReference>
<dbReference type="InterPro" id="IPR014030">
    <property type="entry name" value="Ketoacyl_synth_N"/>
</dbReference>
<keyword evidence="4" id="KW-0560">Oxidoreductase</keyword>
<dbReference type="SMART" id="SM00829">
    <property type="entry name" value="PKS_ER"/>
    <property type="match status" value="1"/>
</dbReference>
<feature type="region of interest" description="C-terminal hotdog fold" evidence="7">
    <location>
        <begin position="1134"/>
        <end position="1289"/>
    </location>
</feature>
<dbReference type="Pfam" id="PF08659">
    <property type="entry name" value="KR"/>
    <property type="match status" value="1"/>
</dbReference>
<dbReference type="PANTHER" id="PTHR43775">
    <property type="entry name" value="FATTY ACID SYNTHASE"/>
    <property type="match status" value="1"/>
</dbReference>
<feature type="region of interest" description="N-terminal hotdog fold" evidence="7">
    <location>
        <begin position="984"/>
        <end position="1124"/>
    </location>
</feature>
<dbReference type="InterPro" id="IPR057326">
    <property type="entry name" value="KR_dom"/>
</dbReference>
<dbReference type="InterPro" id="IPR032821">
    <property type="entry name" value="PKS_assoc"/>
</dbReference>
<dbReference type="InterPro" id="IPR016039">
    <property type="entry name" value="Thiolase-like"/>
</dbReference>
<dbReference type="Pfam" id="PF00109">
    <property type="entry name" value="ketoacyl-synt"/>
    <property type="match status" value="1"/>
</dbReference>
<evidence type="ECO:0000256" key="5">
    <source>
        <dbReference type="ARBA" id="ARBA00023268"/>
    </source>
</evidence>
<dbReference type="PROSITE" id="PS00606">
    <property type="entry name" value="KS3_1"/>
    <property type="match status" value="1"/>
</dbReference>
<dbReference type="Pfam" id="PF02801">
    <property type="entry name" value="Ketoacyl-synt_C"/>
    <property type="match status" value="1"/>
</dbReference>
<dbReference type="Pfam" id="PF14765">
    <property type="entry name" value="PS-DH"/>
    <property type="match status" value="1"/>
</dbReference>
<dbReference type="InterPro" id="IPR036291">
    <property type="entry name" value="NAD(P)-bd_dom_sf"/>
</dbReference>
<evidence type="ECO:0000256" key="1">
    <source>
        <dbReference type="ARBA" id="ARBA00022450"/>
    </source>
</evidence>
<dbReference type="InterPro" id="IPR001227">
    <property type="entry name" value="Ac_transferase_dom_sf"/>
</dbReference>
<keyword evidence="2" id="KW-0597">Phosphoprotein</keyword>
<evidence type="ECO:0008006" key="12">
    <source>
        <dbReference type="Google" id="ProtNLM"/>
    </source>
</evidence>
<dbReference type="Proteomes" id="UP000272025">
    <property type="component" value="Unassembled WGS sequence"/>
</dbReference>
<dbReference type="GO" id="GO:0016491">
    <property type="term" value="F:oxidoreductase activity"/>
    <property type="evidence" value="ECO:0007669"/>
    <property type="project" value="UniProtKB-KW"/>
</dbReference>
<dbReference type="SMART" id="SM00822">
    <property type="entry name" value="PKS_KR"/>
    <property type="match status" value="1"/>
</dbReference>
<dbReference type="SUPFAM" id="SSF53901">
    <property type="entry name" value="Thiolase-like"/>
    <property type="match status" value="1"/>
</dbReference>
<dbReference type="Gene3D" id="3.10.129.110">
    <property type="entry name" value="Polyketide synthase dehydratase"/>
    <property type="match status" value="1"/>
</dbReference>
<dbReference type="Gene3D" id="3.90.180.10">
    <property type="entry name" value="Medium-chain alcohol dehydrogenases, catalytic domain"/>
    <property type="match status" value="1"/>
</dbReference>
<dbReference type="Gene3D" id="3.40.47.10">
    <property type="match status" value="1"/>
</dbReference>
<organism evidence="10 11">
    <name type="scientific">Sodiomyces alkalinus (strain CBS 110278 / VKM F-3762 / F11)</name>
    <name type="common">Alkaliphilic filamentous fungus</name>
    <dbReference type="NCBI Taxonomy" id="1314773"/>
    <lineage>
        <taxon>Eukaryota</taxon>
        <taxon>Fungi</taxon>
        <taxon>Dikarya</taxon>
        <taxon>Ascomycota</taxon>
        <taxon>Pezizomycotina</taxon>
        <taxon>Sordariomycetes</taxon>
        <taxon>Hypocreomycetidae</taxon>
        <taxon>Glomerellales</taxon>
        <taxon>Plectosphaerellaceae</taxon>
        <taxon>Sodiomyces</taxon>
    </lineage>
</organism>
<dbReference type="InterPro" id="IPR036736">
    <property type="entry name" value="ACP-like_sf"/>
</dbReference>
<dbReference type="GeneID" id="39583770"/>
<dbReference type="OrthoDB" id="329835at2759"/>
<dbReference type="Pfam" id="PF21089">
    <property type="entry name" value="PKS_DH_N"/>
    <property type="match status" value="1"/>
</dbReference>
<protein>
    <recommendedName>
        <fullName evidence="12">Polyketide synthase</fullName>
    </recommendedName>
</protein>
<dbReference type="InterPro" id="IPR049551">
    <property type="entry name" value="PKS_DH_C"/>
</dbReference>
<dbReference type="GO" id="GO:0004312">
    <property type="term" value="F:fatty acid synthase activity"/>
    <property type="evidence" value="ECO:0007669"/>
    <property type="project" value="TreeGrafter"/>
</dbReference>
<evidence type="ECO:0000313" key="11">
    <source>
        <dbReference type="Proteomes" id="UP000272025"/>
    </source>
</evidence>
<keyword evidence="3" id="KW-0808">Transferase</keyword>
<dbReference type="Gene3D" id="3.40.366.10">
    <property type="entry name" value="Malonyl-Coenzyme A Acyl Carrier Protein, domain 2"/>
    <property type="match status" value="1"/>
</dbReference>
<dbReference type="Pfam" id="PF23114">
    <property type="entry name" value="NAD-bd_HRPKS_sdrA"/>
    <property type="match status" value="1"/>
</dbReference>
<evidence type="ECO:0000259" key="9">
    <source>
        <dbReference type="PROSITE" id="PS52019"/>
    </source>
</evidence>
<dbReference type="CDD" id="cd05195">
    <property type="entry name" value="enoyl_red"/>
    <property type="match status" value="1"/>
</dbReference>
<evidence type="ECO:0000256" key="6">
    <source>
        <dbReference type="ARBA" id="ARBA00023315"/>
    </source>
</evidence>
<dbReference type="CDD" id="cd00833">
    <property type="entry name" value="PKS"/>
    <property type="match status" value="1"/>
</dbReference>
<evidence type="ECO:0000259" key="8">
    <source>
        <dbReference type="PROSITE" id="PS52004"/>
    </source>
</evidence>
<keyword evidence="1" id="KW-0596">Phosphopantetheine</keyword>
<evidence type="ECO:0000256" key="2">
    <source>
        <dbReference type="ARBA" id="ARBA00022553"/>
    </source>
</evidence>
<evidence type="ECO:0000256" key="3">
    <source>
        <dbReference type="ARBA" id="ARBA00022679"/>
    </source>
</evidence>
<dbReference type="SUPFAM" id="SSF55048">
    <property type="entry name" value="Probable ACP-binding domain of malonyl-CoA ACP transacylase"/>
    <property type="match status" value="1"/>
</dbReference>
<dbReference type="SUPFAM" id="SSF51735">
    <property type="entry name" value="NAD(P)-binding Rossmann-fold domains"/>
    <property type="match status" value="2"/>
</dbReference>
<feature type="domain" description="Ketosynthase family 3 (KS3)" evidence="8">
    <location>
        <begin position="47"/>
        <end position="481"/>
    </location>
</feature>
<dbReference type="InterPro" id="IPR049552">
    <property type="entry name" value="PKS_DH_N"/>
</dbReference>
<dbReference type="InterPro" id="IPR011032">
    <property type="entry name" value="GroES-like_sf"/>
</dbReference>
<feature type="active site" description="Proton acceptor; for dehydratase activity" evidence="7">
    <location>
        <position position="1016"/>
    </location>
</feature>
<accession>A0A3N2Q2X2</accession>
<dbReference type="PANTHER" id="PTHR43775:SF50">
    <property type="entry name" value="HIGHLY REDUCING POLYKETIDE SYNTHASE SRDA"/>
    <property type="match status" value="1"/>
</dbReference>
<dbReference type="Pfam" id="PF16197">
    <property type="entry name" value="KAsynt_C_assoc"/>
    <property type="match status" value="1"/>
</dbReference>
<dbReference type="InterPro" id="IPR020841">
    <property type="entry name" value="PKS_Beta-ketoAc_synthase_dom"/>
</dbReference>
<dbReference type="SUPFAM" id="SSF47336">
    <property type="entry name" value="ACP-like"/>
    <property type="match status" value="1"/>
</dbReference>
<dbReference type="InterPro" id="IPR056501">
    <property type="entry name" value="NAD-bd_HRPKS_sdrA"/>
</dbReference>
<feature type="domain" description="PKS/mFAS DH" evidence="9">
    <location>
        <begin position="984"/>
        <end position="1289"/>
    </location>
</feature>